<dbReference type="InterPro" id="IPR007865">
    <property type="entry name" value="Aminopep_P_N"/>
</dbReference>
<evidence type="ECO:0000313" key="17">
    <source>
        <dbReference type="EMBL" id="CAD7281811.1"/>
    </source>
</evidence>
<name>A0A7R9GGQ2_9CRUS</name>
<feature type="domain" description="Aminopeptidase P N-terminal" evidence="16">
    <location>
        <begin position="1"/>
        <end position="137"/>
    </location>
</feature>
<dbReference type="InterPro" id="IPR036005">
    <property type="entry name" value="Creatinase/aminopeptidase-like"/>
</dbReference>
<protein>
    <recommendedName>
        <fullName evidence="11">Xaa-Pro dipeptidase</fullName>
        <ecNumber evidence="10">3.4.13.9</ecNumber>
    </recommendedName>
    <alternativeName>
        <fullName evidence="14">Imidodipeptidase</fullName>
    </alternativeName>
    <alternativeName>
        <fullName evidence="12">Peptidase D</fullName>
    </alternativeName>
    <alternativeName>
        <fullName evidence="13">Proline dipeptidase</fullName>
    </alternativeName>
</protein>
<dbReference type="InterPro" id="IPR052433">
    <property type="entry name" value="X-Pro_dipept-like"/>
</dbReference>
<evidence type="ECO:0000256" key="13">
    <source>
        <dbReference type="ARBA" id="ARBA00044284"/>
    </source>
</evidence>
<dbReference type="AlphaFoldDB" id="A0A7R9GGQ2"/>
<accession>A0A7R9GGQ2</accession>
<comment type="subunit">
    <text evidence="2">Homodimer.</text>
</comment>
<dbReference type="InterPro" id="IPR000994">
    <property type="entry name" value="Pept_M24"/>
</dbReference>
<dbReference type="EMBL" id="OA885238">
    <property type="protein sequence ID" value="CAD7281811.1"/>
    <property type="molecule type" value="Genomic_DNA"/>
</dbReference>
<dbReference type="SMART" id="SM01011">
    <property type="entry name" value="AMP_N"/>
    <property type="match status" value="1"/>
</dbReference>
<keyword evidence="8" id="KW-0464">Manganese</keyword>
<dbReference type="EMBL" id="CAJPEX010003201">
    <property type="protein sequence ID" value="CAG0921963.1"/>
    <property type="molecule type" value="Genomic_DNA"/>
</dbReference>
<dbReference type="GO" id="GO:0102009">
    <property type="term" value="F:proline dipeptidase activity"/>
    <property type="evidence" value="ECO:0007669"/>
    <property type="project" value="UniProtKB-EC"/>
</dbReference>
<evidence type="ECO:0000256" key="11">
    <source>
        <dbReference type="ARBA" id="ARBA00044141"/>
    </source>
</evidence>
<dbReference type="Proteomes" id="UP000678499">
    <property type="component" value="Unassembled WGS sequence"/>
</dbReference>
<evidence type="ECO:0000313" key="18">
    <source>
        <dbReference type="Proteomes" id="UP000678499"/>
    </source>
</evidence>
<dbReference type="SUPFAM" id="SSF53092">
    <property type="entry name" value="Creatinase/prolidase N-terminal domain"/>
    <property type="match status" value="1"/>
</dbReference>
<dbReference type="OrthoDB" id="10261878at2759"/>
<keyword evidence="5" id="KW-0378">Hydrolase</keyword>
<keyword evidence="18" id="KW-1185">Reference proteome</keyword>
<dbReference type="FunFam" id="3.90.230.10:FF:000002">
    <property type="entry name" value="Xaa-Pro aminopeptidase 3"/>
    <property type="match status" value="1"/>
</dbReference>
<reference evidence="17" key="1">
    <citation type="submission" date="2020-11" db="EMBL/GenBank/DDBJ databases">
        <authorList>
            <person name="Tran Van P."/>
        </authorList>
    </citation>
    <scope>NUCLEOTIDE SEQUENCE</scope>
</reference>
<dbReference type="Gene3D" id="3.40.350.10">
    <property type="entry name" value="Creatinase/prolidase N-terminal domain"/>
    <property type="match status" value="1"/>
</dbReference>
<evidence type="ECO:0000256" key="4">
    <source>
        <dbReference type="ARBA" id="ARBA00022723"/>
    </source>
</evidence>
<comment type="catalytic activity">
    <reaction evidence="15">
        <text>Xaa-L-Pro dipeptide + H2O = an L-alpha-amino acid + L-proline</text>
        <dbReference type="Rhea" id="RHEA:76407"/>
        <dbReference type="ChEBI" id="CHEBI:15377"/>
        <dbReference type="ChEBI" id="CHEBI:59869"/>
        <dbReference type="ChEBI" id="CHEBI:60039"/>
        <dbReference type="ChEBI" id="CHEBI:195196"/>
        <dbReference type="EC" id="3.4.13.9"/>
    </reaction>
</comment>
<dbReference type="InterPro" id="IPR029149">
    <property type="entry name" value="Creatin/AminoP/Spt16_N"/>
</dbReference>
<comment type="cofactor">
    <cofactor evidence="1">
        <name>Mn(2+)</name>
        <dbReference type="ChEBI" id="CHEBI:29035"/>
    </cofactor>
</comment>
<dbReference type="Pfam" id="PF00557">
    <property type="entry name" value="Peptidase_M24"/>
    <property type="match status" value="1"/>
</dbReference>
<gene>
    <name evidence="17" type="ORF">NMOB1V02_LOCUS9447</name>
</gene>
<keyword evidence="6" id="KW-0224">Dipeptidase</keyword>
<evidence type="ECO:0000256" key="9">
    <source>
        <dbReference type="ARBA" id="ARBA00043990"/>
    </source>
</evidence>
<proteinExistence type="inferred from homology"/>
<dbReference type="CDD" id="cd01087">
    <property type="entry name" value="Prolidase"/>
    <property type="match status" value="1"/>
</dbReference>
<evidence type="ECO:0000256" key="10">
    <source>
        <dbReference type="ARBA" id="ARBA00044051"/>
    </source>
</evidence>
<dbReference type="Gene3D" id="3.90.230.10">
    <property type="entry name" value="Creatinase/methionine aminopeptidase superfamily"/>
    <property type="match status" value="1"/>
</dbReference>
<evidence type="ECO:0000256" key="12">
    <source>
        <dbReference type="ARBA" id="ARBA00044252"/>
    </source>
</evidence>
<organism evidence="17">
    <name type="scientific">Notodromas monacha</name>
    <dbReference type="NCBI Taxonomy" id="399045"/>
    <lineage>
        <taxon>Eukaryota</taxon>
        <taxon>Metazoa</taxon>
        <taxon>Ecdysozoa</taxon>
        <taxon>Arthropoda</taxon>
        <taxon>Crustacea</taxon>
        <taxon>Oligostraca</taxon>
        <taxon>Ostracoda</taxon>
        <taxon>Podocopa</taxon>
        <taxon>Podocopida</taxon>
        <taxon>Cypridocopina</taxon>
        <taxon>Cypridoidea</taxon>
        <taxon>Cyprididae</taxon>
        <taxon>Notodromas</taxon>
    </lineage>
</organism>
<dbReference type="PANTHER" id="PTHR48480:SF2">
    <property type="entry name" value="PEPTIDASE D"/>
    <property type="match status" value="1"/>
</dbReference>
<evidence type="ECO:0000256" key="15">
    <source>
        <dbReference type="ARBA" id="ARBA00048994"/>
    </source>
</evidence>
<evidence type="ECO:0000256" key="14">
    <source>
        <dbReference type="ARBA" id="ARBA00044351"/>
    </source>
</evidence>
<evidence type="ECO:0000256" key="6">
    <source>
        <dbReference type="ARBA" id="ARBA00022997"/>
    </source>
</evidence>
<evidence type="ECO:0000256" key="8">
    <source>
        <dbReference type="ARBA" id="ARBA00023211"/>
    </source>
</evidence>
<evidence type="ECO:0000256" key="3">
    <source>
        <dbReference type="ARBA" id="ARBA00022670"/>
    </source>
</evidence>
<evidence type="ECO:0000256" key="5">
    <source>
        <dbReference type="ARBA" id="ARBA00022801"/>
    </source>
</evidence>
<keyword evidence="4" id="KW-0479">Metal-binding</keyword>
<dbReference type="GO" id="GO:0070006">
    <property type="term" value="F:metalloaminopeptidase activity"/>
    <property type="evidence" value="ECO:0007669"/>
    <property type="project" value="InterPro"/>
</dbReference>
<evidence type="ECO:0000256" key="1">
    <source>
        <dbReference type="ARBA" id="ARBA00001936"/>
    </source>
</evidence>
<evidence type="ECO:0000256" key="2">
    <source>
        <dbReference type="ARBA" id="ARBA00011738"/>
    </source>
</evidence>
<dbReference type="GO" id="GO:0030145">
    <property type="term" value="F:manganese ion binding"/>
    <property type="evidence" value="ECO:0007669"/>
    <property type="project" value="InterPro"/>
</dbReference>
<dbReference type="PANTHER" id="PTHR48480">
    <property type="match status" value="1"/>
</dbReference>
<dbReference type="Pfam" id="PF05195">
    <property type="entry name" value="AMP_N"/>
    <property type="match status" value="1"/>
</dbReference>
<sequence length="487" mass="54766">MSLHEANRQRLAQKLRENPECAKGLVVLQGGGTEDHLRYSTDAGEAFRQESYFHWAFGVLDPDWYGAVDVDTGKSYLFMPKLHESYAIWDGRIKTPEEFKKRYGVDEVYYLEDMTKVYERLGGVHVRTSNDIYDYIRNWTKEAVYQGFGEFKVDNQLLFPVLSEVRVRKTEEELDVLRFAARVSADAHVEVMKLARPGMMEYQLEAIFKHFVFFFGGMRHVAYTCICGSGPNGAVLHYGGANAPNDKVVNDGDMCLLDMGGEYYCYVSDITCSFPVNGKFTEDQKAVYNAVLRANKAVMDSVKPGVSWVDMHVLANRVILEDLVKVGLLRGKVDDMMKVNLGATFQPHGLGHLMGCDVHDCGGYLDHCPPRPQLPGLRSLRTARTLESNMVITIEPGCYFIDTLLDQAMANPELAKFFVPEVLQRFRGFGGVRIEDDIVVTETGMELLNVGIPRTVEGIEAVMAEGKKLNVRMPEKLLTGFKKPSSS</sequence>
<dbReference type="GO" id="GO:0006508">
    <property type="term" value="P:proteolysis"/>
    <property type="evidence" value="ECO:0007669"/>
    <property type="project" value="UniProtKB-KW"/>
</dbReference>
<dbReference type="SUPFAM" id="SSF55920">
    <property type="entry name" value="Creatinase/aminopeptidase"/>
    <property type="match status" value="1"/>
</dbReference>
<dbReference type="EC" id="3.4.13.9" evidence="10"/>
<evidence type="ECO:0000259" key="16">
    <source>
        <dbReference type="SMART" id="SM01011"/>
    </source>
</evidence>
<keyword evidence="7" id="KW-0482">Metalloprotease</keyword>
<evidence type="ECO:0000256" key="7">
    <source>
        <dbReference type="ARBA" id="ARBA00023049"/>
    </source>
</evidence>
<keyword evidence="3" id="KW-0645">Protease</keyword>
<comment type="similarity">
    <text evidence="9">Belongs to the peptidase M24B family. Eukaryotic-type prolidase subfamily.</text>
</comment>